<dbReference type="InterPro" id="IPR040222">
    <property type="entry name" value="ALOG"/>
</dbReference>
<evidence type="ECO:0000256" key="5">
    <source>
        <dbReference type="ARBA" id="ARBA00023125"/>
    </source>
</evidence>
<evidence type="ECO:0000256" key="4">
    <source>
        <dbReference type="ARBA" id="ARBA00023015"/>
    </source>
</evidence>
<name>A0A7N0U9L4_KALFE</name>
<dbReference type="EnsemblPlants" id="Kaladp0058s0473.2.v1.1">
    <property type="protein sequence ID" value="Kaladp0058s0473.2.v1.1"/>
    <property type="gene ID" value="Kaladp0058s0473.v1.1"/>
</dbReference>
<dbReference type="Gramene" id="Kaladp0058s0473.1.v1.1">
    <property type="protein sequence ID" value="Kaladp0058s0473.1.v1.1"/>
    <property type="gene ID" value="Kaladp0058s0473.v1.1"/>
</dbReference>
<dbReference type="PROSITE" id="PS51697">
    <property type="entry name" value="ALOG"/>
    <property type="match status" value="2"/>
</dbReference>
<evidence type="ECO:0000313" key="9">
    <source>
        <dbReference type="EnsemblPlants" id="Kaladp0058s0473.1.v1.1"/>
    </source>
</evidence>
<evidence type="ECO:0000313" key="10">
    <source>
        <dbReference type="Proteomes" id="UP000594263"/>
    </source>
</evidence>
<proteinExistence type="inferred from homology"/>
<sequence length="546" mass="63335">MESVSERRSVYESRKRRSWNSFLQYLKMHKPLLSVQTCTGADAVDFIKYLDRFGKTKLHTTDCPSFGKPNPNSSSSSSHHCRCPSRQGWWSLETLVERLRSAYKEFVLIHRPNPNPNPFSSTHILHYMKEFREELERSKGVCFVDKRRRRRRKTKTPELEEVKDQVGGHSQDLITLNSQSNDPLELDSTTTPTRYEERKQQAWKSFERYLRTEKPSLMLEHCTCADVIQFLQYLDQFGKTKVHLSDCIYFGVPTAFVLCGCPFKQSWSNLDTLVERLRAAYREHLGRYVDSNPFGLMEVRDYLKDVKKEQENARGVICKRSKQGSKNHSKQNKISIYRSNDVEAQADPTFAKKRKLIHKEDANIDIGISDFGLSKVSSDEALNFSVNQQNLVTQPVNEPIWRGNFSTQLENFCMFCGLEVHMSNKATLKDIQSASILPAVLHLELLPRIDVWPQEYYHVFPTDNDVAFYFFQEKQRMVKDFDILVDEITNNDLAMRGVVDDFEVLIFSSLKLQVEHQKIEGKHYLWGVFIGNSASSAIQIEDVPLL</sequence>
<dbReference type="AlphaFoldDB" id="A0A7N0U9L4"/>
<evidence type="ECO:0000256" key="7">
    <source>
        <dbReference type="ARBA" id="ARBA00023242"/>
    </source>
</evidence>
<keyword evidence="3" id="KW-0217">Developmental protein</keyword>
<dbReference type="EnsemblPlants" id="Kaladp0058s0473.1.v1.1">
    <property type="protein sequence ID" value="Kaladp0058s0473.1.v1.1"/>
    <property type="gene ID" value="Kaladp0058s0473.v1.1"/>
</dbReference>
<dbReference type="Gramene" id="Kaladp0058s0473.2.v1.1">
    <property type="protein sequence ID" value="Kaladp0058s0473.2.v1.1"/>
    <property type="gene ID" value="Kaladp0058s0473.v1.1"/>
</dbReference>
<accession>A0A7N0U9L4</accession>
<feature type="domain" description="ALOG" evidence="8">
    <location>
        <begin position="10"/>
        <end position="147"/>
    </location>
</feature>
<keyword evidence="4" id="KW-0805">Transcription regulation</keyword>
<dbReference type="GO" id="GO:0009416">
    <property type="term" value="P:response to light stimulus"/>
    <property type="evidence" value="ECO:0007669"/>
    <property type="project" value="TreeGrafter"/>
</dbReference>
<evidence type="ECO:0000256" key="2">
    <source>
        <dbReference type="ARBA" id="ARBA00010308"/>
    </source>
</evidence>
<dbReference type="Gramene" id="Kaladp0058s0473.4.v1.1">
    <property type="protein sequence ID" value="Kaladp0058s0473.4.v1.1"/>
    <property type="gene ID" value="Kaladp0058s0473.v1.1"/>
</dbReference>
<comment type="similarity">
    <text evidence="2">Belongs to the plant homeotic and developmental regulators ALOG protein family.</text>
</comment>
<keyword evidence="6" id="KW-0804">Transcription</keyword>
<dbReference type="PANTHER" id="PTHR31165:SF2">
    <property type="entry name" value="ALOG DOMAIN-CONTAINING PROTEIN"/>
    <property type="match status" value="1"/>
</dbReference>
<feature type="domain" description="ALOG" evidence="8">
    <location>
        <begin position="194"/>
        <end position="322"/>
    </location>
</feature>
<dbReference type="GO" id="GO:0005634">
    <property type="term" value="C:nucleus"/>
    <property type="evidence" value="ECO:0007669"/>
    <property type="project" value="UniProtKB-SubCell"/>
</dbReference>
<dbReference type="InterPro" id="IPR056280">
    <property type="entry name" value="AIPP2-like_SPOC"/>
</dbReference>
<protein>
    <recommendedName>
        <fullName evidence="8">ALOG domain-containing protein</fullName>
    </recommendedName>
</protein>
<organism evidence="9 10">
    <name type="scientific">Kalanchoe fedtschenkoi</name>
    <name type="common">Lavender scallops</name>
    <name type="synonym">South American air plant</name>
    <dbReference type="NCBI Taxonomy" id="63787"/>
    <lineage>
        <taxon>Eukaryota</taxon>
        <taxon>Viridiplantae</taxon>
        <taxon>Streptophyta</taxon>
        <taxon>Embryophyta</taxon>
        <taxon>Tracheophyta</taxon>
        <taxon>Spermatophyta</taxon>
        <taxon>Magnoliopsida</taxon>
        <taxon>eudicotyledons</taxon>
        <taxon>Gunneridae</taxon>
        <taxon>Pentapetalae</taxon>
        <taxon>Saxifragales</taxon>
        <taxon>Crassulaceae</taxon>
        <taxon>Kalanchoe</taxon>
    </lineage>
</organism>
<dbReference type="Proteomes" id="UP000594263">
    <property type="component" value="Unplaced"/>
</dbReference>
<dbReference type="GO" id="GO:0003677">
    <property type="term" value="F:DNA binding"/>
    <property type="evidence" value="ECO:0007669"/>
    <property type="project" value="UniProtKB-KW"/>
</dbReference>
<comment type="subcellular location">
    <subcellularLocation>
        <location evidence="1">Nucleus</location>
    </subcellularLocation>
</comment>
<keyword evidence="7" id="KW-0539">Nucleus</keyword>
<dbReference type="InterPro" id="IPR006936">
    <property type="entry name" value="ALOG_dom"/>
</dbReference>
<evidence type="ECO:0000256" key="1">
    <source>
        <dbReference type="ARBA" id="ARBA00004123"/>
    </source>
</evidence>
<dbReference type="PANTHER" id="PTHR31165">
    <property type="entry name" value="PROTEIN G1-LIKE2"/>
    <property type="match status" value="1"/>
</dbReference>
<reference evidence="9" key="1">
    <citation type="submission" date="2021-01" db="UniProtKB">
        <authorList>
            <consortium name="EnsemblPlants"/>
        </authorList>
    </citation>
    <scope>IDENTIFICATION</scope>
</reference>
<evidence type="ECO:0000256" key="6">
    <source>
        <dbReference type="ARBA" id="ARBA00023163"/>
    </source>
</evidence>
<dbReference type="Pfam" id="PF04852">
    <property type="entry name" value="ALOG_dom"/>
    <property type="match status" value="2"/>
</dbReference>
<keyword evidence="5" id="KW-0238">DNA-binding</keyword>
<dbReference type="GO" id="GO:0009299">
    <property type="term" value="P:mRNA transcription"/>
    <property type="evidence" value="ECO:0007669"/>
    <property type="project" value="TreeGrafter"/>
</dbReference>
<evidence type="ECO:0000259" key="8">
    <source>
        <dbReference type="PROSITE" id="PS51697"/>
    </source>
</evidence>
<dbReference type="EnsemblPlants" id="Kaladp0058s0473.4.v1.1">
    <property type="protein sequence ID" value="Kaladp0058s0473.4.v1.1"/>
    <property type="gene ID" value="Kaladp0058s0473.v1.1"/>
</dbReference>
<keyword evidence="10" id="KW-1185">Reference proteome</keyword>
<evidence type="ECO:0000256" key="3">
    <source>
        <dbReference type="ARBA" id="ARBA00022473"/>
    </source>
</evidence>
<dbReference type="Pfam" id="PF23121">
    <property type="entry name" value="SPOC_AIPP2"/>
    <property type="match status" value="1"/>
</dbReference>